<keyword evidence="2" id="KW-1185">Reference proteome</keyword>
<accession>A0A164S149</accession>
<evidence type="ECO:0000313" key="1">
    <source>
        <dbReference type="EMBL" id="KZS09139.1"/>
    </source>
</evidence>
<sequence>MRSKSQVSRKKLKENQGCCCPAKKIKFYRRPDGEISGDRNTAFDEGEEKLKVEWMKIHLPEQGSNETTVKEHMASTLFPLMEPVEFSRNVTVVSSLVFDPDDQIRKG</sequence>
<comment type="caution">
    <text evidence="1">The sequence shown here is derived from an EMBL/GenBank/DDBJ whole genome shotgun (WGS) entry which is preliminary data.</text>
</comment>
<reference evidence="1 2" key="1">
    <citation type="submission" date="2016-03" db="EMBL/GenBank/DDBJ databases">
        <title>EvidentialGene: Evidence-directed Construction of Genes on Genomes.</title>
        <authorList>
            <person name="Gilbert D.G."/>
            <person name="Choi J.-H."/>
            <person name="Mockaitis K."/>
            <person name="Colbourne J."/>
            <person name="Pfrender M."/>
        </authorList>
    </citation>
    <scope>NUCLEOTIDE SEQUENCE [LARGE SCALE GENOMIC DNA]</scope>
    <source>
        <strain evidence="1 2">Xinb3</strain>
        <tissue evidence="1">Complete organism</tissue>
    </source>
</reference>
<name>A0A164S149_9CRUS</name>
<dbReference type="AlphaFoldDB" id="A0A164S149"/>
<gene>
    <name evidence="1" type="ORF">APZ42_026710</name>
</gene>
<proteinExistence type="predicted"/>
<protein>
    <submittedName>
        <fullName evidence="1">Uncharacterized protein</fullName>
    </submittedName>
</protein>
<dbReference type="EMBL" id="LRGB01002110">
    <property type="protein sequence ID" value="KZS09139.1"/>
    <property type="molecule type" value="Genomic_DNA"/>
</dbReference>
<dbReference type="Proteomes" id="UP000076858">
    <property type="component" value="Unassembled WGS sequence"/>
</dbReference>
<organism evidence="1 2">
    <name type="scientific">Daphnia magna</name>
    <dbReference type="NCBI Taxonomy" id="35525"/>
    <lineage>
        <taxon>Eukaryota</taxon>
        <taxon>Metazoa</taxon>
        <taxon>Ecdysozoa</taxon>
        <taxon>Arthropoda</taxon>
        <taxon>Crustacea</taxon>
        <taxon>Branchiopoda</taxon>
        <taxon>Diplostraca</taxon>
        <taxon>Cladocera</taxon>
        <taxon>Anomopoda</taxon>
        <taxon>Daphniidae</taxon>
        <taxon>Daphnia</taxon>
    </lineage>
</organism>
<evidence type="ECO:0000313" key="2">
    <source>
        <dbReference type="Proteomes" id="UP000076858"/>
    </source>
</evidence>